<dbReference type="CDD" id="cd04301">
    <property type="entry name" value="NAT_SF"/>
    <property type="match status" value="1"/>
</dbReference>
<dbReference type="GO" id="GO:0016747">
    <property type="term" value="F:acyltransferase activity, transferring groups other than amino-acyl groups"/>
    <property type="evidence" value="ECO:0007669"/>
    <property type="project" value="InterPro"/>
</dbReference>
<sequence>MTIPLWKLSLLLPVWANLLDSSWALIVSPRPTAGLTNPYTGTGSSQDQSLEQSFSVARIRSTRRPDVEPVADLLSSAITGDASGFKARVERLRIKSSVETTLDLRVRAIQEGKQHLSQAVATPPGEAINEKSDHLRFLWSNESFRNKIAQAAELSSEPHPWGYHNFAMAPKDPNWLRHEMITAECTRTGAIVGFCEIAMLLSPPQTAPPQSYGDSGGGNEEEEYYTTRCLPTIANLVVSPEWRRRGIAKGLIRSAERVVERKWKSDELGLYVEKRNTKAIYLYSNAGFQVQASLQEEDNPDKWYMCKELKTQ</sequence>
<feature type="domain" description="N-acetyltransferase" evidence="2">
    <location>
        <begin position="233"/>
        <end position="310"/>
    </location>
</feature>
<dbReference type="Gene3D" id="3.40.630.30">
    <property type="match status" value="1"/>
</dbReference>
<comment type="caution">
    <text evidence="3">The sequence shown here is derived from an EMBL/GenBank/DDBJ whole genome shotgun (WGS) entry which is preliminary data.</text>
</comment>
<dbReference type="SUPFAM" id="SSF55729">
    <property type="entry name" value="Acyl-CoA N-acyltransferases (Nat)"/>
    <property type="match status" value="1"/>
</dbReference>
<organism evidence="3 4">
    <name type="scientific">Seminavis robusta</name>
    <dbReference type="NCBI Taxonomy" id="568900"/>
    <lineage>
        <taxon>Eukaryota</taxon>
        <taxon>Sar</taxon>
        <taxon>Stramenopiles</taxon>
        <taxon>Ochrophyta</taxon>
        <taxon>Bacillariophyta</taxon>
        <taxon>Bacillariophyceae</taxon>
        <taxon>Bacillariophycidae</taxon>
        <taxon>Naviculales</taxon>
        <taxon>Naviculaceae</taxon>
        <taxon>Seminavis</taxon>
    </lineage>
</organism>
<keyword evidence="1" id="KW-0732">Signal</keyword>
<feature type="signal peptide" evidence="1">
    <location>
        <begin position="1"/>
        <end position="16"/>
    </location>
</feature>
<dbReference type="InterPro" id="IPR050276">
    <property type="entry name" value="MshD_Acetyltransferase"/>
</dbReference>
<dbReference type="PROSITE" id="PS51186">
    <property type="entry name" value="GNAT"/>
    <property type="match status" value="1"/>
</dbReference>
<evidence type="ECO:0000313" key="3">
    <source>
        <dbReference type="EMBL" id="CAB9507561.1"/>
    </source>
</evidence>
<proteinExistence type="predicted"/>
<gene>
    <name evidence="3" type="ORF">SEMRO_311_G114320.1</name>
</gene>
<dbReference type="AlphaFoldDB" id="A0A9N8DS13"/>
<evidence type="ECO:0000259" key="2">
    <source>
        <dbReference type="PROSITE" id="PS51186"/>
    </source>
</evidence>
<keyword evidence="4" id="KW-1185">Reference proteome</keyword>
<dbReference type="InterPro" id="IPR016181">
    <property type="entry name" value="Acyl_CoA_acyltransferase"/>
</dbReference>
<protein>
    <submittedName>
        <fullName evidence="3">FR47-like protein</fullName>
    </submittedName>
</protein>
<evidence type="ECO:0000313" key="4">
    <source>
        <dbReference type="Proteomes" id="UP001153069"/>
    </source>
</evidence>
<dbReference type="Pfam" id="PF00583">
    <property type="entry name" value="Acetyltransf_1"/>
    <property type="match status" value="1"/>
</dbReference>
<dbReference type="InterPro" id="IPR000182">
    <property type="entry name" value="GNAT_dom"/>
</dbReference>
<dbReference type="Proteomes" id="UP001153069">
    <property type="component" value="Unassembled WGS sequence"/>
</dbReference>
<accession>A0A9N8DS13</accession>
<feature type="chain" id="PRO_5040395834" evidence="1">
    <location>
        <begin position="17"/>
        <end position="312"/>
    </location>
</feature>
<name>A0A9N8DS13_9STRA</name>
<dbReference type="EMBL" id="CAICTM010000310">
    <property type="protein sequence ID" value="CAB9507561.1"/>
    <property type="molecule type" value="Genomic_DNA"/>
</dbReference>
<dbReference type="PANTHER" id="PTHR43617">
    <property type="entry name" value="L-AMINO ACID N-ACETYLTRANSFERASE"/>
    <property type="match status" value="1"/>
</dbReference>
<evidence type="ECO:0000256" key="1">
    <source>
        <dbReference type="SAM" id="SignalP"/>
    </source>
</evidence>
<reference evidence="3" key="1">
    <citation type="submission" date="2020-06" db="EMBL/GenBank/DDBJ databases">
        <authorList>
            <consortium name="Plant Systems Biology data submission"/>
        </authorList>
    </citation>
    <scope>NUCLEOTIDE SEQUENCE</scope>
    <source>
        <strain evidence="3">D6</strain>
    </source>
</reference>